<dbReference type="Proteomes" id="UP000002358">
    <property type="component" value="Unassembled WGS sequence"/>
</dbReference>
<feature type="compositionally biased region" description="Low complexity" evidence="1">
    <location>
        <begin position="261"/>
        <end position="280"/>
    </location>
</feature>
<evidence type="ECO:0000256" key="1">
    <source>
        <dbReference type="SAM" id="MobiDB-lite"/>
    </source>
</evidence>
<feature type="region of interest" description="Disordered" evidence="1">
    <location>
        <begin position="1"/>
        <end position="39"/>
    </location>
</feature>
<evidence type="ECO:0000259" key="2">
    <source>
        <dbReference type="Pfam" id="PF23055"/>
    </source>
</evidence>
<dbReference type="KEGG" id="nvi:107981653"/>
<protein>
    <recommendedName>
        <fullName evidence="2">DUF7041 domain-containing protein</fullName>
    </recommendedName>
</protein>
<dbReference type="InterPro" id="IPR055469">
    <property type="entry name" value="DUF7041"/>
</dbReference>
<feature type="compositionally biased region" description="Polar residues" evidence="1">
    <location>
        <begin position="1"/>
        <end position="27"/>
    </location>
</feature>
<dbReference type="PANTHER" id="PTHR33327">
    <property type="entry name" value="ENDONUCLEASE"/>
    <property type="match status" value="1"/>
</dbReference>
<feature type="region of interest" description="Disordered" evidence="1">
    <location>
        <begin position="208"/>
        <end position="233"/>
    </location>
</feature>
<dbReference type="RefSeq" id="XP_031782977.1">
    <property type="nucleotide sequence ID" value="XM_031927117.2"/>
</dbReference>
<dbReference type="PANTHER" id="PTHR33327:SF3">
    <property type="entry name" value="RNA-DIRECTED DNA POLYMERASE"/>
    <property type="match status" value="1"/>
</dbReference>
<feature type="compositionally biased region" description="Polar residues" evidence="1">
    <location>
        <begin position="215"/>
        <end position="231"/>
    </location>
</feature>
<feature type="compositionally biased region" description="Basic residues" evidence="1">
    <location>
        <begin position="281"/>
        <end position="291"/>
    </location>
</feature>
<dbReference type="AlphaFoldDB" id="A0A7M7QBI1"/>
<evidence type="ECO:0000313" key="4">
    <source>
        <dbReference type="Proteomes" id="UP000002358"/>
    </source>
</evidence>
<dbReference type="GeneID" id="107981653"/>
<dbReference type="InParanoid" id="A0A7M7QBI1"/>
<dbReference type="EnsemblMetazoa" id="XM_031927117">
    <property type="protein sequence ID" value="XP_031782977"/>
    <property type="gene ID" value="LOC107981653"/>
</dbReference>
<proteinExistence type="predicted"/>
<feature type="region of interest" description="Disordered" evidence="1">
    <location>
        <begin position="261"/>
        <end position="296"/>
    </location>
</feature>
<keyword evidence="4" id="KW-1185">Reference proteome</keyword>
<sequence length="328" mass="35905">MVLRTPTGQQSSEARQNSQTGANSSDSIPVPPPMPIDGVFPYPRQTYEPSRCEIPSYWNANPALWLAQVNAAFEAGGVRNERHKFNTVVARLPQAVAEELSDLIFHPPAVNRYAALCQAVLRRLSTPADTQLHQVLNEVRLEGRTPSQLLRHMRCLANDAISDEALKVKWLDLLPPHIGRLCRVLQTSTLDELAHLADLAMVPEPQVHAVASRPATPSSSGVSSRTASPQPDSDMATLQATLAQLLTTSQRQSKLLETLVRNNTSNNNSNNINNSSSNSRGRARSRSRPRRTAAPAAAGDDLCWYHRKFGQQAVQCKQPCSFIPGSGN</sequence>
<evidence type="ECO:0000313" key="3">
    <source>
        <dbReference type="EnsemblMetazoa" id="XP_031782977"/>
    </source>
</evidence>
<reference evidence="3" key="1">
    <citation type="submission" date="2021-01" db="UniProtKB">
        <authorList>
            <consortium name="EnsemblMetazoa"/>
        </authorList>
    </citation>
    <scope>IDENTIFICATION</scope>
</reference>
<name>A0A7M7QBI1_NASVI</name>
<dbReference type="Pfam" id="PF23055">
    <property type="entry name" value="DUF7041"/>
    <property type="match status" value="1"/>
</dbReference>
<dbReference type="OrthoDB" id="7699407at2759"/>
<feature type="domain" description="DUF7041" evidence="2">
    <location>
        <begin position="54"/>
        <end position="136"/>
    </location>
</feature>
<accession>A0A7M7QBI1</accession>
<organism evidence="3 4">
    <name type="scientific">Nasonia vitripennis</name>
    <name type="common">Parasitic wasp</name>
    <dbReference type="NCBI Taxonomy" id="7425"/>
    <lineage>
        <taxon>Eukaryota</taxon>
        <taxon>Metazoa</taxon>
        <taxon>Ecdysozoa</taxon>
        <taxon>Arthropoda</taxon>
        <taxon>Hexapoda</taxon>
        <taxon>Insecta</taxon>
        <taxon>Pterygota</taxon>
        <taxon>Neoptera</taxon>
        <taxon>Endopterygota</taxon>
        <taxon>Hymenoptera</taxon>
        <taxon>Apocrita</taxon>
        <taxon>Proctotrupomorpha</taxon>
        <taxon>Chalcidoidea</taxon>
        <taxon>Pteromalidae</taxon>
        <taxon>Pteromalinae</taxon>
        <taxon>Nasonia</taxon>
    </lineage>
</organism>